<dbReference type="InterPro" id="IPR045732">
    <property type="entry name" value="DUF6086"/>
</dbReference>
<organism evidence="1 2">
    <name type="scientific">Streptomyces caviscabies</name>
    <dbReference type="NCBI Taxonomy" id="90079"/>
    <lineage>
        <taxon>Bacteria</taxon>
        <taxon>Bacillati</taxon>
        <taxon>Actinomycetota</taxon>
        <taxon>Actinomycetes</taxon>
        <taxon>Kitasatosporales</taxon>
        <taxon>Streptomycetaceae</taxon>
        <taxon>Streptomyces</taxon>
    </lineage>
</organism>
<dbReference type="Proteomes" id="UP001596509">
    <property type="component" value="Unassembled WGS sequence"/>
</dbReference>
<accession>A0ABW2MLN0</accession>
<evidence type="ECO:0000313" key="2">
    <source>
        <dbReference type="Proteomes" id="UP001596509"/>
    </source>
</evidence>
<name>A0ABW2MLN0_9ACTN</name>
<reference evidence="2" key="1">
    <citation type="journal article" date="2019" name="Int. J. Syst. Evol. Microbiol.">
        <title>The Global Catalogue of Microorganisms (GCM) 10K type strain sequencing project: providing services to taxonomists for standard genome sequencing and annotation.</title>
        <authorList>
            <consortium name="The Broad Institute Genomics Platform"/>
            <consortium name="The Broad Institute Genome Sequencing Center for Infectious Disease"/>
            <person name="Wu L."/>
            <person name="Ma J."/>
        </authorList>
    </citation>
    <scope>NUCLEOTIDE SEQUENCE [LARGE SCALE GENOMIC DNA]</scope>
    <source>
        <strain evidence="2">ICMP 19430</strain>
    </source>
</reference>
<keyword evidence="2" id="KW-1185">Reference proteome</keyword>
<protein>
    <submittedName>
        <fullName evidence="1">DUF6086 family protein</fullName>
    </submittedName>
</protein>
<dbReference type="RefSeq" id="WP_319601999.1">
    <property type="nucleotide sequence ID" value="NZ_JBHTCK010000010.1"/>
</dbReference>
<proteinExistence type="predicted"/>
<evidence type="ECO:0000313" key="1">
    <source>
        <dbReference type="EMBL" id="MFC7354746.1"/>
    </source>
</evidence>
<comment type="caution">
    <text evidence="1">The sequence shown here is derived from an EMBL/GenBank/DDBJ whole genome shotgun (WGS) entry which is preliminary data.</text>
</comment>
<sequence>MSPEAFKAFVDALLTRHRRTSHAIWLALSEGFIVTTLVLAETSGGRGGLGLSRVHCGSLVRGRAGFRRDRHANSGRTRGLGRGPA</sequence>
<gene>
    <name evidence="1" type="ORF">ACFQW9_29250</name>
</gene>
<dbReference type="Pfam" id="PF19564">
    <property type="entry name" value="DUF6086"/>
    <property type="match status" value="1"/>
</dbReference>
<dbReference type="EMBL" id="JBHTCK010000010">
    <property type="protein sequence ID" value="MFC7354746.1"/>
    <property type="molecule type" value="Genomic_DNA"/>
</dbReference>